<comment type="function">
    <text evidence="1">Required for efficient ubiquinone (coenzyme Q) biosynthesis. UbiK is probably an accessory factor of Ubi enzymes and facilitates ubiquinone biosynthesis by acting as an assembly factor, a targeting factor, or both.</text>
</comment>
<dbReference type="UniPathway" id="UPA00232"/>
<keyword evidence="1" id="KW-0175">Coiled coil</keyword>
<evidence type="ECO:0000313" key="3">
    <source>
        <dbReference type="Proteomes" id="UP000003973"/>
    </source>
</evidence>
<proteinExistence type="inferred from homology"/>
<comment type="caution">
    <text evidence="2">The sequence shown here is derived from an EMBL/GenBank/DDBJ whole genome shotgun (WGS) entry which is preliminary data.</text>
</comment>
<dbReference type="HOGENOM" id="CLU_154412_3_2_4"/>
<dbReference type="RefSeq" id="WP_005878250.1">
    <property type="nucleotide sequence ID" value="NZ_CABMNL010000001.1"/>
</dbReference>
<keyword evidence="1" id="KW-0831">Ubiquinone biosynthesis</keyword>
<dbReference type="InterPro" id="IPR007475">
    <property type="entry name" value="UbiK"/>
</dbReference>
<protein>
    <recommendedName>
        <fullName evidence="1">Ubiquinone biosynthesis accessory factor UbiK</fullName>
    </recommendedName>
</protein>
<dbReference type="PANTHER" id="PTHR38040">
    <property type="entry name" value="UBIQUINONE BIOSYNTHESIS ACCESSORY FACTOR UBIK"/>
    <property type="match status" value="1"/>
</dbReference>
<comment type="subcellular location">
    <subcellularLocation>
        <location evidence="1">Cytoplasm</location>
    </subcellularLocation>
</comment>
<reference evidence="2" key="1">
    <citation type="submission" date="2011-10" db="EMBL/GenBank/DDBJ databases">
        <title>The Genome Sequence of Oxalobacter formigenes HOxBLS.</title>
        <authorList>
            <consortium name="The Broad Institute Genome Sequencing Platform"/>
            <person name="Earl A."/>
            <person name="Ward D."/>
            <person name="Feldgarden M."/>
            <person name="Gevers D."/>
            <person name="Allison M.J."/>
            <person name="Humphrey S."/>
            <person name="Young S.K."/>
            <person name="Zeng Q."/>
            <person name="Gargeya S."/>
            <person name="Fitzgerald M."/>
            <person name="Haas B."/>
            <person name="Abouelleil A."/>
            <person name="Alvarado L."/>
            <person name="Arachchi H.M."/>
            <person name="Berlin A."/>
            <person name="Brown A."/>
            <person name="Chapman S.B."/>
            <person name="Chen Z."/>
            <person name="Dunbar C."/>
            <person name="Freedman E."/>
            <person name="Gearin G."/>
            <person name="Goldberg J."/>
            <person name="Griggs A."/>
            <person name="Gujja S."/>
            <person name="Heiman D."/>
            <person name="Howarth C."/>
            <person name="Larson L."/>
            <person name="Lui A."/>
            <person name="MacDonald P.J.P."/>
            <person name="Montmayeur A."/>
            <person name="Murphy C."/>
            <person name="Neiman D."/>
            <person name="Pearson M."/>
            <person name="Priest M."/>
            <person name="Roberts A."/>
            <person name="Saif S."/>
            <person name="Shea T."/>
            <person name="Shenoy N."/>
            <person name="Sisk P."/>
            <person name="Stolte C."/>
            <person name="Sykes S."/>
            <person name="Wortman J."/>
            <person name="Nusbaum C."/>
            <person name="Birren B."/>
        </authorList>
    </citation>
    <scope>NUCLEOTIDE SEQUENCE [LARGE SCALE GENOMIC DNA]</scope>
    <source>
        <strain evidence="2">HOxBLS</strain>
    </source>
</reference>
<feature type="coiled-coil region" evidence="1">
    <location>
        <begin position="55"/>
        <end position="82"/>
    </location>
</feature>
<comment type="similarity">
    <text evidence="1">Belongs to the UbiK family.</text>
</comment>
<dbReference type="eggNOG" id="COG2960">
    <property type="taxonomic scope" value="Bacteria"/>
</dbReference>
<evidence type="ECO:0000256" key="1">
    <source>
        <dbReference type="HAMAP-Rule" id="MF_02216"/>
    </source>
</evidence>
<gene>
    <name evidence="1" type="primary">ubiK</name>
    <name evidence="2" type="ORF">OFAG_01660</name>
</gene>
<evidence type="ECO:0000313" key="2">
    <source>
        <dbReference type="EMBL" id="EEO28507.1"/>
    </source>
</evidence>
<comment type="pathway">
    <text evidence="1">Cofactor biosynthesis; ubiquinone biosynthesis.</text>
</comment>
<organism evidence="2 3">
    <name type="scientific">Oxalobacter paraformigenes</name>
    <dbReference type="NCBI Taxonomy" id="556268"/>
    <lineage>
        <taxon>Bacteria</taxon>
        <taxon>Pseudomonadati</taxon>
        <taxon>Pseudomonadota</taxon>
        <taxon>Betaproteobacteria</taxon>
        <taxon>Burkholderiales</taxon>
        <taxon>Oxalobacteraceae</taxon>
        <taxon>Oxalobacter</taxon>
    </lineage>
</organism>
<dbReference type="PANTHER" id="PTHR38040:SF1">
    <property type="entry name" value="UBIQUINONE BIOSYNTHESIS ACCESSORY FACTOR UBIK"/>
    <property type="match status" value="1"/>
</dbReference>
<name>C3X5M1_9BURK</name>
<keyword evidence="1" id="KW-0963">Cytoplasm</keyword>
<keyword evidence="3" id="KW-1185">Reference proteome</keyword>
<dbReference type="GO" id="GO:0006744">
    <property type="term" value="P:ubiquinone biosynthetic process"/>
    <property type="evidence" value="ECO:0007669"/>
    <property type="project" value="UniProtKB-UniRule"/>
</dbReference>
<dbReference type="GO" id="GO:0005737">
    <property type="term" value="C:cytoplasm"/>
    <property type="evidence" value="ECO:0007669"/>
    <property type="project" value="UniProtKB-SubCell"/>
</dbReference>
<dbReference type="AlphaFoldDB" id="C3X5M1"/>
<dbReference type="Pfam" id="PF04380">
    <property type="entry name" value="BMFP"/>
    <property type="match status" value="1"/>
</dbReference>
<dbReference type="HAMAP" id="MF_02216">
    <property type="entry name" value="UbiK"/>
    <property type="match status" value="1"/>
</dbReference>
<dbReference type="EMBL" id="ACDP02000002">
    <property type="protein sequence ID" value="EEO28507.1"/>
    <property type="molecule type" value="Genomic_DNA"/>
</dbReference>
<dbReference type="Proteomes" id="UP000003973">
    <property type="component" value="Unassembled WGS sequence"/>
</dbReference>
<accession>C3X5M1</accession>
<sequence length="90" mass="10291">MNKKILDDLQAKLGQIMAHSPVKDIERNIRAILTQAVAKLDVVTKEEFEVQRLTLVQMQSKILSLETRLAELEHQIRHQKDVSSKSETGK</sequence>